<evidence type="ECO:0000313" key="3">
    <source>
        <dbReference type="EnsemblPlants" id="KEH29595"/>
    </source>
</evidence>
<dbReference type="Proteomes" id="UP000002051">
    <property type="component" value="Chromosome 4"/>
</dbReference>
<evidence type="ECO:0000313" key="2">
    <source>
        <dbReference type="EMBL" id="KEH29595.1"/>
    </source>
</evidence>
<dbReference type="PANTHER" id="PTHR45688">
    <property type="match status" value="1"/>
</dbReference>
<dbReference type="AlphaFoldDB" id="A0A072UUP7"/>
<dbReference type="STRING" id="3880.A0A072UUP7"/>
<dbReference type="EnsemblPlants" id="KEH29595">
    <property type="protein sequence ID" value="KEH29595"/>
    <property type="gene ID" value="MTR_4g045917"/>
</dbReference>
<dbReference type="InterPro" id="IPR015424">
    <property type="entry name" value="PyrdxlP-dep_Trfase"/>
</dbReference>
<organism evidence="2 4">
    <name type="scientific">Medicago truncatula</name>
    <name type="common">Barrel medic</name>
    <name type="synonym">Medicago tribuloides</name>
    <dbReference type="NCBI Taxonomy" id="3880"/>
    <lineage>
        <taxon>Eukaryota</taxon>
        <taxon>Viridiplantae</taxon>
        <taxon>Streptophyta</taxon>
        <taxon>Embryophyta</taxon>
        <taxon>Tracheophyta</taxon>
        <taxon>Spermatophyta</taxon>
        <taxon>Magnoliopsida</taxon>
        <taxon>eudicotyledons</taxon>
        <taxon>Gunneridae</taxon>
        <taxon>Pentapetalae</taxon>
        <taxon>rosids</taxon>
        <taxon>fabids</taxon>
        <taxon>Fabales</taxon>
        <taxon>Fabaceae</taxon>
        <taxon>Papilionoideae</taxon>
        <taxon>50 kb inversion clade</taxon>
        <taxon>NPAAA clade</taxon>
        <taxon>Hologalegina</taxon>
        <taxon>IRL clade</taxon>
        <taxon>Trifolieae</taxon>
        <taxon>Medicago</taxon>
    </lineage>
</organism>
<name>A0A072UUP7_MEDTR</name>
<gene>
    <name evidence="2" type="ordered locus">MTR_4g045917</name>
</gene>
<dbReference type="HOGENOM" id="CLU_2124748_0_0_1"/>
<evidence type="ECO:0000256" key="1">
    <source>
        <dbReference type="ARBA" id="ARBA00008954"/>
    </source>
</evidence>
<proteinExistence type="inferred from homology"/>
<reference evidence="3" key="3">
    <citation type="submission" date="2015-04" db="UniProtKB">
        <authorList>
            <consortium name="EnsemblPlants"/>
        </authorList>
    </citation>
    <scope>IDENTIFICATION</scope>
    <source>
        <strain evidence="3">cv. Jemalong A17</strain>
    </source>
</reference>
<evidence type="ECO:0000313" key="4">
    <source>
        <dbReference type="Proteomes" id="UP000002051"/>
    </source>
</evidence>
<reference evidence="2 4" key="2">
    <citation type="journal article" date="2014" name="BMC Genomics">
        <title>An improved genome release (version Mt4.0) for the model legume Medicago truncatula.</title>
        <authorList>
            <person name="Tang H."/>
            <person name="Krishnakumar V."/>
            <person name="Bidwell S."/>
            <person name="Rosen B."/>
            <person name="Chan A."/>
            <person name="Zhou S."/>
            <person name="Gentzbittel L."/>
            <person name="Childs K.L."/>
            <person name="Yandell M."/>
            <person name="Gundlach H."/>
            <person name="Mayer K.F."/>
            <person name="Schwartz D.C."/>
            <person name="Town C.D."/>
        </authorList>
    </citation>
    <scope>GENOME REANNOTATION</scope>
    <source>
        <strain evidence="2">A17</strain>
        <strain evidence="3 4">cv. Jemalong A17</strain>
    </source>
</reference>
<dbReference type="GO" id="GO:0008483">
    <property type="term" value="F:transaminase activity"/>
    <property type="evidence" value="ECO:0007669"/>
    <property type="project" value="UniProtKB-KW"/>
</dbReference>
<comment type="similarity">
    <text evidence="1">Belongs to the class-III pyridoxal-phosphate-dependent aminotransferase family.</text>
</comment>
<keyword evidence="2" id="KW-0808">Transferase</keyword>
<sequence length="114" mass="12624">MARCISCIGNGIPLDVVTTPKIAKVLTHKYSFNFGGNPVCIDVGLAVLKVIIEKRKGLMLGVELVTGCELKMPAKDETRQVMDQIKGYGIVFRNQLPYLLPKMFPDGCYEVHII</sequence>
<keyword evidence="4" id="KW-1185">Reference proteome</keyword>
<dbReference type="EMBL" id="CM001220">
    <property type="protein sequence ID" value="KEH29595.1"/>
    <property type="molecule type" value="Genomic_DNA"/>
</dbReference>
<reference evidence="2 4" key="1">
    <citation type="journal article" date="2011" name="Nature">
        <title>The Medicago genome provides insight into the evolution of rhizobial symbioses.</title>
        <authorList>
            <person name="Young N.D."/>
            <person name="Debelle F."/>
            <person name="Oldroyd G.E."/>
            <person name="Geurts R."/>
            <person name="Cannon S.B."/>
            <person name="Udvardi M.K."/>
            <person name="Benedito V.A."/>
            <person name="Mayer K.F."/>
            <person name="Gouzy J."/>
            <person name="Schoof H."/>
            <person name="Van de Peer Y."/>
            <person name="Proost S."/>
            <person name="Cook D.R."/>
            <person name="Meyers B.C."/>
            <person name="Spannagl M."/>
            <person name="Cheung F."/>
            <person name="De Mita S."/>
            <person name="Krishnakumar V."/>
            <person name="Gundlach H."/>
            <person name="Zhou S."/>
            <person name="Mudge J."/>
            <person name="Bharti A.K."/>
            <person name="Murray J.D."/>
            <person name="Naoumkina M.A."/>
            <person name="Rosen B."/>
            <person name="Silverstein K.A."/>
            <person name="Tang H."/>
            <person name="Rombauts S."/>
            <person name="Zhao P.X."/>
            <person name="Zhou P."/>
            <person name="Barbe V."/>
            <person name="Bardou P."/>
            <person name="Bechner M."/>
            <person name="Bellec A."/>
            <person name="Berger A."/>
            <person name="Berges H."/>
            <person name="Bidwell S."/>
            <person name="Bisseling T."/>
            <person name="Choisne N."/>
            <person name="Couloux A."/>
            <person name="Denny R."/>
            <person name="Deshpande S."/>
            <person name="Dai X."/>
            <person name="Doyle J.J."/>
            <person name="Dudez A.M."/>
            <person name="Farmer A.D."/>
            <person name="Fouteau S."/>
            <person name="Franken C."/>
            <person name="Gibelin C."/>
            <person name="Gish J."/>
            <person name="Goldstein S."/>
            <person name="Gonzalez A.J."/>
            <person name="Green P.J."/>
            <person name="Hallab A."/>
            <person name="Hartog M."/>
            <person name="Hua A."/>
            <person name="Humphray S.J."/>
            <person name="Jeong D.H."/>
            <person name="Jing Y."/>
            <person name="Jocker A."/>
            <person name="Kenton S.M."/>
            <person name="Kim D.J."/>
            <person name="Klee K."/>
            <person name="Lai H."/>
            <person name="Lang C."/>
            <person name="Lin S."/>
            <person name="Macmil S.L."/>
            <person name="Magdelenat G."/>
            <person name="Matthews L."/>
            <person name="McCorrison J."/>
            <person name="Monaghan E.L."/>
            <person name="Mun J.H."/>
            <person name="Najar F.Z."/>
            <person name="Nicholson C."/>
            <person name="Noirot C."/>
            <person name="O'Bleness M."/>
            <person name="Paule C.R."/>
            <person name="Poulain J."/>
            <person name="Prion F."/>
            <person name="Qin B."/>
            <person name="Qu C."/>
            <person name="Retzel E.F."/>
            <person name="Riddle C."/>
            <person name="Sallet E."/>
            <person name="Samain S."/>
            <person name="Samson N."/>
            <person name="Sanders I."/>
            <person name="Saurat O."/>
            <person name="Scarpelli C."/>
            <person name="Schiex T."/>
            <person name="Segurens B."/>
            <person name="Severin A.J."/>
            <person name="Sherrier D.J."/>
            <person name="Shi R."/>
            <person name="Sims S."/>
            <person name="Singer S.R."/>
            <person name="Sinharoy S."/>
            <person name="Sterck L."/>
            <person name="Viollet A."/>
            <person name="Wang B.B."/>
            <person name="Wang K."/>
            <person name="Wang M."/>
            <person name="Wang X."/>
            <person name="Warfsmann J."/>
            <person name="Weissenbach J."/>
            <person name="White D.D."/>
            <person name="White J.D."/>
            <person name="Wiley G.B."/>
            <person name="Wincker P."/>
            <person name="Xing Y."/>
            <person name="Yang L."/>
            <person name="Yao Z."/>
            <person name="Ying F."/>
            <person name="Zhai J."/>
            <person name="Zhou L."/>
            <person name="Zuber A."/>
            <person name="Denarie J."/>
            <person name="Dixon R.A."/>
            <person name="May G.D."/>
            <person name="Schwartz D.C."/>
            <person name="Rogers J."/>
            <person name="Quetier F."/>
            <person name="Town C.D."/>
            <person name="Roe B.A."/>
        </authorList>
    </citation>
    <scope>NUCLEOTIDE SEQUENCE [LARGE SCALE GENOMIC DNA]</scope>
    <source>
        <strain evidence="2">A17</strain>
        <strain evidence="3 4">cv. Jemalong A17</strain>
    </source>
</reference>
<dbReference type="SUPFAM" id="SSF53383">
    <property type="entry name" value="PLP-dependent transferases"/>
    <property type="match status" value="1"/>
</dbReference>
<protein>
    <submittedName>
        <fullName evidence="2">Alanine-glyoxylate aminotransferase-like protein</fullName>
    </submittedName>
</protein>
<dbReference type="PANTHER" id="PTHR45688:SF13">
    <property type="entry name" value="ALANINE--GLYOXYLATE AMINOTRANSFERASE 2-LIKE"/>
    <property type="match status" value="1"/>
</dbReference>
<keyword evidence="2" id="KW-0032">Aminotransferase</keyword>
<accession>A0A072UUP7</accession>